<gene>
    <name evidence="3" type="ORF">HX822_20140</name>
</gene>
<feature type="domain" description="Tox-HNH-HHH" evidence="2">
    <location>
        <begin position="31"/>
        <end position="94"/>
    </location>
</feature>
<reference evidence="3 4" key="1">
    <citation type="submission" date="2020-04" db="EMBL/GenBank/DDBJ databases">
        <title>Molecular characterization of pseudomonads from Agaricus bisporus reveal novel blotch 2 pathogens in Western Europe.</title>
        <authorList>
            <person name="Taparia T."/>
            <person name="Krijger M."/>
            <person name="Haynes E."/>
            <person name="Elpinstone J.G."/>
            <person name="Noble R."/>
            <person name="Van Der Wolf J."/>
        </authorList>
    </citation>
    <scope>NUCLEOTIDE SEQUENCE [LARGE SCALE GENOMIC DNA]</scope>
    <source>
        <strain evidence="3 4">IPO3782</strain>
    </source>
</reference>
<comment type="caution">
    <text evidence="3">The sequence shown here is derived from an EMBL/GenBank/DDBJ whole genome shotgun (WGS) entry which is preliminary data.</text>
</comment>
<protein>
    <recommendedName>
        <fullName evidence="2">Tox-HNH-HHH domain-containing protein</fullName>
    </recommendedName>
</protein>
<evidence type="ECO:0000259" key="2">
    <source>
        <dbReference type="Pfam" id="PF15637"/>
    </source>
</evidence>
<organism evidence="3 4">
    <name type="scientific">Pseudomonas yamanorum</name>
    <dbReference type="NCBI Taxonomy" id="515393"/>
    <lineage>
        <taxon>Bacteria</taxon>
        <taxon>Pseudomonadati</taxon>
        <taxon>Pseudomonadota</taxon>
        <taxon>Gammaproteobacteria</taxon>
        <taxon>Pseudomonadales</taxon>
        <taxon>Pseudomonadaceae</taxon>
        <taxon>Pseudomonas</taxon>
    </lineage>
</organism>
<evidence type="ECO:0000313" key="3">
    <source>
        <dbReference type="EMBL" id="NWE15258.1"/>
    </source>
</evidence>
<dbReference type="EMBL" id="JACARG010000042">
    <property type="protein sequence ID" value="NWE15258.1"/>
    <property type="molecule type" value="Genomic_DNA"/>
</dbReference>
<evidence type="ECO:0000256" key="1">
    <source>
        <dbReference type="SAM" id="MobiDB-lite"/>
    </source>
</evidence>
<sequence length="124" mass="13377">MPPAPVVTSGTTWTGVVRTNAADWRVLRDNWDDLGYGQILSTENRAAIAKGKTPKVDDTWVKVFPEDAGLKGERIPMHHVQGSPLTVPLPDTRHLDAHMPGGFRYNPGGPGSALPAYPPKKGAE</sequence>
<proteinExistence type="predicted"/>
<dbReference type="InterPro" id="IPR028915">
    <property type="entry name" value="Tox-HNH-HHH_dom"/>
</dbReference>
<evidence type="ECO:0000313" key="4">
    <source>
        <dbReference type="Proteomes" id="UP000531950"/>
    </source>
</evidence>
<name>A0A7Y8JQT3_9PSED</name>
<dbReference type="Pfam" id="PF15637">
    <property type="entry name" value="Tox-HNH-HHH"/>
    <property type="match status" value="1"/>
</dbReference>
<feature type="region of interest" description="Disordered" evidence="1">
    <location>
        <begin position="81"/>
        <end position="124"/>
    </location>
</feature>
<dbReference type="Proteomes" id="UP000531950">
    <property type="component" value="Unassembled WGS sequence"/>
</dbReference>
<accession>A0A7Y8JQT3</accession>
<dbReference type="AlphaFoldDB" id="A0A7Y8JQT3"/>